<feature type="compositionally biased region" description="Polar residues" evidence="1">
    <location>
        <begin position="671"/>
        <end position="694"/>
    </location>
</feature>
<dbReference type="SUPFAM" id="SSF81383">
    <property type="entry name" value="F-box domain"/>
    <property type="match status" value="1"/>
</dbReference>
<dbReference type="PROSITE" id="PS50181">
    <property type="entry name" value="FBOX"/>
    <property type="match status" value="1"/>
</dbReference>
<gene>
    <name evidence="3" type="ORF">PNOK_0452000</name>
</gene>
<dbReference type="InParanoid" id="A0A286UIZ3"/>
<reference evidence="3 4" key="1">
    <citation type="journal article" date="2017" name="Mol. Ecol.">
        <title>Comparative and population genomic landscape of Phellinus noxius: A hypervariable fungus causing root rot in trees.</title>
        <authorList>
            <person name="Chung C.L."/>
            <person name="Lee T.J."/>
            <person name="Akiba M."/>
            <person name="Lee H.H."/>
            <person name="Kuo T.H."/>
            <person name="Liu D."/>
            <person name="Ke H.M."/>
            <person name="Yokoi T."/>
            <person name="Roa M.B."/>
            <person name="Lu M.J."/>
            <person name="Chang Y.Y."/>
            <person name="Ann P.J."/>
            <person name="Tsai J.N."/>
            <person name="Chen C.Y."/>
            <person name="Tzean S.S."/>
            <person name="Ota Y."/>
            <person name="Hattori T."/>
            <person name="Sahashi N."/>
            <person name="Liou R.F."/>
            <person name="Kikuchi T."/>
            <person name="Tsai I.J."/>
        </authorList>
    </citation>
    <scope>NUCLEOTIDE SEQUENCE [LARGE SCALE GENOMIC DNA]</scope>
    <source>
        <strain evidence="3 4">FFPRI411160</strain>
    </source>
</reference>
<dbReference type="OrthoDB" id="3261138at2759"/>
<feature type="compositionally biased region" description="Low complexity" evidence="1">
    <location>
        <begin position="909"/>
        <end position="923"/>
    </location>
</feature>
<dbReference type="Pfam" id="PF12937">
    <property type="entry name" value="F-box-like"/>
    <property type="match status" value="1"/>
</dbReference>
<feature type="region of interest" description="Disordered" evidence="1">
    <location>
        <begin position="463"/>
        <end position="574"/>
    </location>
</feature>
<organism evidence="3 4">
    <name type="scientific">Pyrrhoderma noxium</name>
    <dbReference type="NCBI Taxonomy" id="2282107"/>
    <lineage>
        <taxon>Eukaryota</taxon>
        <taxon>Fungi</taxon>
        <taxon>Dikarya</taxon>
        <taxon>Basidiomycota</taxon>
        <taxon>Agaricomycotina</taxon>
        <taxon>Agaricomycetes</taxon>
        <taxon>Hymenochaetales</taxon>
        <taxon>Hymenochaetaceae</taxon>
        <taxon>Pyrrhoderma</taxon>
    </lineage>
</organism>
<protein>
    <recommendedName>
        <fullName evidence="2">F-box domain-containing protein</fullName>
    </recommendedName>
</protein>
<feature type="compositionally biased region" description="Polar residues" evidence="1">
    <location>
        <begin position="633"/>
        <end position="645"/>
    </location>
</feature>
<feature type="region of interest" description="Disordered" evidence="1">
    <location>
        <begin position="598"/>
        <end position="734"/>
    </location>
</feature>
<dbReference type="SMART" id="SM00256">
    <property type="entry name" value="FBOX"/>
    <property type="match status" value="1"/>
</dbReference>
<feature type="region of interest" description="Disordered" evidence="1">
    <location>
        <begin position="1002"/>
        <end position="1026"/>
    </location>
</feature>
<dbReference type="InterPro" id="IPR001810">
    <property type="entry name" value="F-box_dom"/>
</dbReference>
<dbReference type="Gene3D" id="1.20.1280.50">
    <property type="match status" value="1"/>
</dbReference>
<feature type="domain" description="F-box" evidence="2">
    <location>
        <begin position="11"/>
        <end position="57"/>
    </location>
</feature>
<feature type="compositionally biased region" description="Basic residues" evidence="1">
    <location>
        <begin position="510"/>
        <end position="519"/>
    </location>
</feature>
<dbReference type="AlphaFoldDB" id="A0A286UIZ3"/>
<dbReference type="EMBL" id="NBII01000004">
    <property type="protein sequence ID" value="PAV19586.1"/>
    <property type="molecule type" value="Genomic_DNA"/>
</dbReference>
<feature type="compositionally biased region" description="Polar residues" evidence="1">
    <location>
        <begin position="713"/>
        <end position="734"/>
    </location>
</feature>
<name>A0A286UIZ3_9AGAM</name>
<accession>A0A286UIZ3</accession>
<feature type="region of interest" description="Disordered" evidence="1">
    <location>
        <begin position="909"/>
        <end position="931"/>
    </location>
</feature>
<evidence type="ECO:0000256" key="1">
    <source>
        <dbReference type="SAM" id="MobiDB-lite"/>
    </source>
</evidence>
<feature type="compositionally biased region" description="Basic residues" evidence="1">
    <location>
        <begin position="1010"/>
        <end position="1021"/>
    </location>
</feature>
<evidence type="ECO:0000313" key="4">
    <source>
        <dbReference type="Proteomes" id="UP000217199"/>
    </source>
</evidence>
<dbReference type="Proteomes" id="UP000217199">
    <property type="component" value="Unassembled WGS sequence"/>
</dbReference>
<dbReference type="InterPro" id="IPR036047">
    <property type="entry name" value="F-box-like_dom_sf"/>
</dbReference>
<keyword evidence="4" id="KW-1185">Reference proteome</keyword>
<comment type="caution">
    <text evidence="3">The sequence shown here is derived from an EMBL/GenBank/DDBJ whole genome shotgun (WGS) entry which is preliminary data.</text>
</comment>
<sequence length="1070" mass="118959">MWDGTHSTDVSSPTIRLPPELWYQILLFSDINDILNVAKTCSLLRDVASSRHFWMKRLHGLDQAHAPNVPPHLLLDSLSWEEIRKLVIKAYRRARNTENVPRVTHEVVIPLNSENELSSFGNPLGWGVDTMLLPGGKYFLIKWPIGYLQCWDVDKKGLLWTYPEIPKNNANMPDEMVINCSCEMQPNGDVNILVVNRNTEAPDERSLQILQFSPKSNKLRPISQFRVDESDTIWQGLSVFVKLYEDICAVYTEGTLSVTFWKEGRTVTISGCVFSAMDIIDDTIICVASSFSGLSLIAIPITPLRRSAHQETWGKKLHVTLSECLIEETPINAPREWLAGRAILSTCKTRWKPREEQDILITVLVDVYSIYDFRESAVAEFYRYHPPKTYSKNTSHQRRALDGAQTRKPVFEYQGSSGLTEPNVQYSTFSVMTPPSQTGMTVLAFHVAQQRDTRIIRTMLVRRTPSNTYTSRRRQRSASNPYPHLIPSSSPIKQLNQDDEDLSVEEMSRRMQKRSRVSMKRSIPGSALVKSASVGTSPLDGVHDEAPPSKKKRTGTREPLATLKAPGSNTQEATTDNDEILDMDITSIAQLKTPVPRENIIEPGKPDTVADEEADSLSPLPTSLKAKRVIAHRSNSNLKENSNRNMIAKGGNPLATSLLDDLDSPFHSRPGSPNTSRPPLSKSWNKSLNRTRSVGTDLRRRATLRSHSRAVSPASNTSSPGTRRHPSQPTSRMNLRQENKAWLVPAQFKPGIGQKTPRRPSDAAIPFIRESSFFESTPDACSTPLNKQNGSRLTGCYIDIDATPRLPLTLRPTTPVNKQDFCGIDDPTPRASIVNGPSIYSKDSLISSVHSEKDANDGHSHSTKVASERMRRRVAVHYSQDSIFSSALDFSMTAPNLLLPDVLTPPKNADVTVAPPSSPAPVSRKTSPASLGDDLRDMFSTLGLNGNTPIVSPGVRVPLLSMSPKRRSSLTAKQESKQVVTCNEEKGVSGAGRRKKRTLIKTKGADSHLAKKSTKSKKRKLNPGQKWTRPVVKTNLLDKPLVVASDSSDELDLFKKGKDSSADLIKFFNA</sequence>
<evidence type="ECO:0000313" key="3">
    <source>
        <dbReference type="EMBL" id="PAV19586.1"/>
    </source>
</evidence>
<proteinExistence type="predicted"/>
<evidence type="ECO:0000259" key="2">
    <source>
        <dbReference type="PROSITE" id="PS50181"/>
    </source>
</evidence>